<dbReference type="SMART" id="SM00532">
    <property type="entry name" value="LIGANc"/>
    <property type="match status" value="1"/>
</dbReference>
<dbReference type="GO" id="GO:0006281">
    <property type="term" value="P:DNA repair"/>
    <property type="evidence" value="ECO:0007669"/>
    <property type="project" value="InterPro"/>
</dbReference>
<protein>
    <recommendedName>
        <fullName evidence="1">DNA ligase (NAD(+))</fullName>
        <ecNumber evidence="1">6.5.1.2</ecNumber>
    </recommendedName>
</protein>
<keyword evidence="3" id="KW-0235">DNA replication</keyword>
<dbReference type="InterPro" id="IPR013839">
    <property type="entry name" value="DNAligase_adenylation"/>
</dbReference>
<dbReference type="EC" id="6.5.1.2" evidence="1"/>
<dbReference type="Gene3D" id="1.10.150.20">
    <property type="entry name" value="5' to 3' exonuclease, C-terminal subdomain"/>
    <property type="match status" value="1"/>
</dbReference>
<dbReference type="SUPFAM" id="SSF50249">
    <property type="entry name" value="Nucleic acid-binding proteins"/>
    <property type="match status" value="1"/>
</dbReference>
<dbReference type="Pfam" id="PF14520">
    <property type="entry name" value="HHH_5"/>
    <property type="match status" value="1"/>
</dbReference>
<keyword evidence="5" id="KW-0862">Zinc</keyword>
<dbReference type="InterPro" id="IPR036420">
    <property type="entry name" value="BRCT_dom_sf"/>
</dbReference>
<dbReference type="GO" id="GO:0003911">
    <property type="term" value="F:DNA ligase (NAD+) activity"/>
    <property type="evidence" value="ECO:0007669"/>
    <property type="project" value="UniProtKB-EC"/>
</dbReference>
<evidence type="ECO:0000256" key="3">
    <source>
        <dbReference type="ARBA" id="ARBA00022705"/>
    </source>
</evidence>
<name>A0A1V0SI75_9VIRU</name>
<evidence type="ECO:0000259" key="8">
    <source>
        <dbReference type="PROSITE" id="PS50172"/>
    </source>
</evidence>
<dbReference type="Pfam" id="PF00533">
    <property type="entry name" value="BRCT"/>
    <property type="match status" value="1"/>
</dbReference>
<gene>
    <name evidence="9" type="ORF">Klosneuvirus_1_280</name>
</gene>
<evidence type="ECO:0000256" key="1">
    <source>
        <dbReference type="ARBA" id="ARBA00012722"/>
    </source>
</evidence>
<evidence type="ECO:0000256" key="6">
    <source>
        <dbReference type="ARBA" id="ARBA00023027"/>
    </source>
</evidence>
<dbReference type="Pfam" id="PF03120">
    <property type="entry name" value="OB_DNA_ligase"/>
    <property type="match status" value="1"/>
</dbReference>
<dbReference type="InterPro" id="IPR012340">
    <property type="entry name" value="NA-bd_OB-fold"/>
</dbReference>
<dbReference type="InterPro" id="IPR001679">
    <property type="entry name" value="DNA_ligase"/>
</dbReference>
<proteinExistence type="predicted"/>
<evidence type="ECO:0000256" key="2">
    <source>
        <dbReference type="ARBA" id="ARBA00022598"/>
    </source>
</evidence>
<dbReference type="InterPro" id="IPR004150">
    <property type="entry name" value="NAD_DNA_ligase_OB"/>
</dbReference>
<dbReference type="Gene3D" id="3.40.50.10190">
    <property type="entry name" value="BRCT domain"/>
    <property type="match status" value="1"/>
</dbReference>
<dbReference type="InterPro" id="IPR010995">
    <property type="entry name" value="DNA_repair_Rad51/TF_NusA_a-hlx"/>
</dbReference>
<dbReference type="InterPro" id="IPR013840">
    <property type="entry name" value="DNAligase_N"/>
</dbReference>
<dbReference type="SUPFAM" id="SSF56091">
    <property type="entry name" value="DNA ligase/mRNA capping enzyme, catalytic domain"/>
    <property type="match status" value="1"/>
</dbReference>
<dbReference type="CDD" id="cd17748">
    <property type="entry name" value="BRCT_DNA_ligase_like"/>
    <property type="match status" value="1"/>
</dbReference>
<reference evidence="9" key="1">
    <citation type="journal article" date="2017" name="Science">
        <title>Giant viruses with an expanded complement of translation system components.</title>
        <authorList>
            <person name="Schulz F."/>
            <person name="Yutin N."/>
            <person name="Ivanova N.N."/>
            <person name="Ortega D.R."/>
            <person name="Lee T.K."/>
            <person name="Vierheilig J."/>
            <person name="Daims H."/>
            <person name="Horn M."/>
            <person name="Wagner M."/>
            <person name="Jensen G.J."/>
            <person name="Kyrpides N.C."/>
            <person name="Koonin E.V."/>
            <person name="Woyke T."/>
        </authorList>
    </citation>
    <scope>NUCLEOTIDE SEQUENCE</scope>
    <source>
        <strain evidence="9">KNV1</strain>
    </source>
</reference>
<dbReference type="Gene3D" id="1.10.287.610">
    <property type="entry name" value="Helix hairpin bin"/>
    <property type="match status" value="1"/>
</dbReference>
<keyword evidence="6" id="KW-0520">NAD</keyword>
<evidence type="ECO:0000313" key="9">
    <source>
        <dbReference type="EMBL" id="ARF11423.1"/>
    </source>
</evidence>
<dbReference type="SUPFAM" id="SSF52113">
    <property type="entry name" value="BRCT domain"/>
    <property type="match status" value="1"/>
</dbReference>
<dbReference type="InterPro" id="IPR001357">
    <property type="entry name" value="BRCT_dom"/>
</dbReference>
<evidence type="ECO:0000256" key="7">
    <source>
        <dbReference type="ARBA" id="ARBA00034005"/>
    </source>
</evidence>
<comment type="catalytic activity">
    <reaction evidence="7">
        <text>NAD(+) + (deoxyribonucleotide)n-3'-hydroxyl + 5'-phospho-(deoxyribonucleotide)m = (deoxyribonucleotide)n+m + AMP + beta-nicotinamide D-nucleotide.</text>
        <dbReference type="EC" id="6.5.1.2"/>
    </reaction>
</comment>
<keyword evidence="2 9" id="KW-0436">Ligase</keyword>
<dbReference type="Pfam" id="PF01653">
    <property type="entry name" value="DNA_ligase_aden"/>
    <property type="match status" value="1"/>
</dbReference>
<sequence>MTTKIDILKKKVDVILKDPYVYATTAPIKDLVELLKQLSHHYYHTAEPLISDSVYDLLKDTLEERDPKNPFLKEVGALVVSKDKVNLPYPMGSLNKIKPDSGTLDKWLKEYKGPYIISDKLDGISGLLHKKNNKFKLYTRGDAITGQDITHLIQHVLKDKYKPGKIPDDTAIRGELIMSKKNFETIKDQYKNARNTVAGLVNSKHFSIDVANLTDFIAYAVINPKMKQEEQMAKLKEWEFPTVTNEKKNMVDIKSLSEYLQKRRSESLYDIDGIVVIDSEKVYNVTDTNPEYGFAFKMINTEQVAEVTVLDIEWNISKNGYLKPVVKIAPITLSQVSISNLTAFNAKYVVDNNLGPGSVIKIVRSGDVIPHILEVLKPSSSGKPKMPDIPYKWNKTNVDIVVQDTHGAASDAIMIKQITFFFKTLGVKNISEGVVTKLVQHGYKTIQAILKADQDKLAKIEGLGDKSITKIYENIEEAFKQTDLATLMASSNIFGRGMGVRKITIITKAYPNIMMEKWNKKELLDNILALHGFDDITATQFANNFEKFKDFLKDLEDVDLIDVTKYSKKIKTVEKKDNTFEGMKIVFTGFRSKELEDYIVARGGQVTGTVSKNTNAVLYAEGDTTGSKYLKAKELAIPLMTEKEFREKYKITK</sequence>
<organism evidence="9">
    <name type="scientific">Klosneuvirus KNV1</name>
    <dbReference type="NCBI Taxonomy" id="1977640"/>
    <lineage>
        <taxon>Viruses</taxon>
        <taxon>Varidnaviria</taxon>
        <taxon>Bamfordvirae</taxon>
        <taxon>Nucleocytoviricota</taxon>
        <taxon>Megaviricetes</taxon>
        <taxon>Imitervirales</taxon>
        <taxon>Mimiviridae</taxon>
        <taxon>Klosneuvirinae</taxon>
        <taxon>Klosneuvirus</taxon>
    </lineage>
</organism>
<dbReference type="Gene3D" id="2.40.50.140">
    <property type="entry name" value="Nucleic acid-binding proteins"/>
    <property type="match status" value="1"/>
</dbReference>
<dbReference type="GO" id="GO:0000166">
    <property type="term" value="F:nucleotide binding"/>
    <property type="evidence" value="ECO:0007669"/>
    <property type="project" value="InterPro"/>
</dbReference>
<dbReference type="SUPFAM" id="SSF47794">
    <property type="entry name" value="Rad51 N-terminal domain-like"/>
    <property type="match status" value="1"/>
</dbReference>
<evidence type="ECO:0000256" key="5">
    <source>
        <dbReference type="ARBA" id="ARBA00022833"/>
    </source>
</evidence>
<dbReference type="Gene3D" id="3.30.470.30">
    <property type="entry name" value="DNA ligase/mRNA capping enzyme"/>
    <property type="match status" value="1"/>
</dbReference>
<accession>A0A1V0SI75</accession>
<evidence type="ECO:0000256" key="4">
    <source>
        <dbReference type="ARBA" id="ARBA00022723"/>
    </source>
</evidence>
<keyword evidence="4" id="KW-0479">Metal-binding</keyword>
<dbReference type="GO" id="GO:0006260">
    <property type="term" value="P:DNA replication"/>
    <property type="evidence" value="ECO:0007669"/>
    <property type="project" value="UniProtKB-KW"/>
</dbReference>
<feature type="domain" description="BRCT" evidence="8">
    <location>
        <begin position="575"/>
        <end position="653"/>
    </location>
</feature>
<dbReference type="EMBL" id="KY684108">
    <property type="protein sequence ID" value="ARF11423.1"/>
    <property type="molecule type" value="Genomic_DNA"/>
</dbReference>
<dbReference type="PIRSF" id="PIRSF001604">
    <property type="entry name" value="LigA"/>
    <property type="match status" value="1"/>
</dbReference>
<dbReference type="PROSITE" id="PS50172">
    <property type="entry name" value="BRCT"/>
    <property type="match status" value="1"/>
</dbReference>